<accession>A0A8S4D2V0</accession>
<gene>
    <name evidence="2" type="ORF">PLXY2_LOCUS448</name>
</gene>
<feature type="transmembrane region" description="Helical" evidence="1">
    <location>
        <begin position="68"/>
        <end position="88"/>
    </location>
</feature>
<dbReference type="EMBL" id="CAJHNJ030000001">
    <property type="protein sequence ID" value="CAG9089062.1"/>
    <property type="molecule type" value="Genomic_DNA"/>
</dbReference>
<dbReference type="InterPro" id="IPR026100">
    <property type="entry name" value="Tmem223"/>
</dbReference>
<name>A0A8S4D2V0_PLUXY</name>
<dbReference type="Proteomes" id="UP000653454">
    <property type="component" value="Unassembled WGS sequence"/>
</dbReference>
<keyword evidence="1" id="KW-0472">Membrane</keyword>
<feature type="transmembrane region" description="Helical" evidence="1">
    <location>
        <begin position="122"/>
        <end position="142"/>
    </location>
</feature>
<sequence length="226" mass="25794">MSLISYASSIIRRSIPFRYPITCKDCCNANNIRKCTNSASPKPLHEVRTNVANDVVLFKYENPKYFKYMNLFAAVQYMFWAYIGAFAFTSLKDAPVDESKITAETPWFRKINMGEPKYKNTLGTAAVVVGGASLGIIWMYTLKSVRFLILNKGGKHVTFVTYSPFGQNRMMKVPLENVCCKESRATAKVQLPIKVKNTWMHYMLDMRGEFKNPTLFDSTAGLFRKI</sequence>
<evidence type="ECO:0000313" key="3">
    <source>
        <dbReference type="Proteomes" id="UP000653454"/>
    </source>
</evidence>
<dbReference type="AlphaFoldDB" id="A0A8S4D2V0"/>
<keyword evidence="3" id="KW-1185">Reference proteome</keyword>
<protein>
    <submittedName>
        <fullName evidence="2">(diamondback moth) hypothetical protein</fullName>
    </submittedName>
</protein>
<proteinExistence type="predicted"/>
<dbReference type="PANTHER" id="PTHR14549:SF2">
    <property type="entry name" value="TRANSMEMBRANE PROTEIN 223"/>
    <property type="match status" value="1"/>
</dbReference>
<evidence type="ECO:0000256" key="1">
    <source>
        <dbReference type="SAM" id="Phobius"/>
    </source>
</evidence>
<keyword evidence="1" id="KW-1133">Transmembrane helix</keyword>
<organism evidence="2 3">
    <name type="scientific">Plutella xylostella</name>
    <name type="common">Diamondback moth</name>
    <name type="synonym">Plutella maculipennis</name>
    <dbReference type="NCBI Taxonomy" id="51655"/>
    <lineage>
        <taxon>Eukaryota</taxon>
        <taxon>Metazoa</taxon>
        <taxon>Ecdysozoa</taxon>
        <taxon>Arthropoda</taxon>
        <taxon>Hexapoda</taxon>
        <taxon>Insecta</taxon>
        <taxon>Pterygota</taxon>
        <taxon>Neoptera</taxon>
        <taxon>Endopterygota</taxon>
        <taxon>Lepidoptera</taxon>
        <taxon>Glossata</taxon>
        <taxon>Ditrysia</taxon>
        <taxon>Yponomeutoidea</taxon>
        <taxon>Plutellidae</taxon>
        <taxon>Plutella</taxon>
    </lineage>
</organism>
<dbReference type="OrthoDB" id="5950063at2759"/>
<dbReference type="KEGG" id="pxy:105383740"/>
<comment type="caution">
    <text evidence="2">The sequence shown here is derived from an EMBL/GenBank/DDBJ whole genome shotgun (WGS) entry which is preliminary data.</text>
</comment>
<evidence type="ECO:0000313" key="2">
    <source>
        <dbReference type="EMBL" id="CAG9089062.1"/>
    </source>
</evidence>
<dbReference type="GO" id="GO:0007399">
    <property type="term" value="P:nervous system development"/>
    <property type="evidence" value="ECO:0007669"/>
    <property type="project" value="TreeGrafter"/>
</dbReference>
<dbReference type="Pfam" id="PF06979">
    <property type="entry name" value="TMEM70"/>
    <property type="match status" value="1"/>
</dbReference>
<dbReference type="GO" id="GO:0005739">
    <property type="term" value="C:mitochondrion"/>
    <property type="evidence" value="ECO:0007669"/>
    <property type="project" value="TreeGrafter"/>
</dbReference>
<dbReference type="InterPro" id="IPR045325">
    <property type="entry name" value="TMEM70/TMEM186/TMEM223"/>
</dbReference>
<reference evidence="2" key="1">
    <citation type="submission" date="2020-11" db="EMBL/GenBank/DDBJ databases">
        <authorList>
            <person name="Whiteford S."/>
        </authorList>
    </citation>
    <scope>NUCLEOTIDE SEQUENCE</scope>
</reference>
<dbReference type="PANTHER" id="PTHR14549">
    <property type="entry name" value="TRANSMEMBRANE PROTEIN 223"/>
    <property type="match status" value="1"/>
</dbReference>
<keyword evidence="1" id="KW-0812">Transmembrane</keyword>